<dbReference type="RefSeq" id="XP_018133399.1">
    <property type="nucleotide sequence ID" value="XM_018271676.2"/>
</dbReference>
<dbReference type="EMBL" id="KV460211">
    <property type="protein sequence ID" value="OBT99666.1"/>
    <property type="molecule type" value="Genomic_DNA"/>
</dbReference>
<protein>
    <submittedName>
        <fullName evidence="2">Uncharacterized protein</fullName>
    </submittedName>
</protein>
<feature type="region of interest" description="Disordered" evidence="1">
    <location>
        <begin position="1"/>
        <end position="47"/>
    </location>
</feature>
<sequence>MSELPGYSPYGVPPPAASSTSSLAPSTSASASTAPVPPSTDPPTYLPQPILRTTRHNLAGPIQTVSLSDKQHDYFLATRTSPTTYTLSLTSDPTPLYRIEISPSPASDPAIQLFDFHDPFPLAAARMPPFVTTFASVCTREPAGAGAVWHRMTDSHGVLAVEIVPGLPVVNRDVVWSTPRLTTGLTCTLLGSLFGWDGDGVTLARYGMTGPGFRADMVFDILRGGGIEFELGIVMQVFVKLEADRRKLEKKGKGKGKKGM</sequence>
<dbReference type="GeneID" id="28835551"/>
<feature type="compositionally biased region" description="Low complexity" evidence="1">
    <location>
        <begin position="17"/>
        <end position="34"/>
    </location>
</feature>
<dbReference type="AlphaFoldDB" id="A0A1B8GV12"/>
<evidence type="ECO:0000256" key="1">
    <source>
        <dbReference type="SAM" id="MobiDB-lite"/>
    </source>
</evidence>
<feature type="compositionally biased region" description="Pro residues" evidence="1">
    <location>
        <begin position="35"/>
        <end position="46"/>
    </location>
</feature>
<reference evidence="3" key="2">
    <citation type="journal article" date="2018" name="Nat. Commun.">
        <title>Extreme sensitivity to ultraviolet light in the fungal pathogen causing white-nose syndrome of bats.</title>
        <authorList>
            <person name="Palmer J.M."/>
            <person name="Drees K.P."/>
            <person name="Foster J.T."/>
            <person name="Lindner D.L."/>
        </authorList>
    </citation>
    <scope>NUCLEOTIDE SEQUENCE [LARGE SCALE GENOMIC DNA]</scope>
    <source>
        <strain evidence="3">UAMH 10579</strain>
    </source>
</reference>
<reference evidence="2 3" key="1">
    <citation type="submission" date="2016-03" db="EMBL/GenBank/DDBJ databases">
        <title>Comparative genomics of Pseudogymnoascus destructans, the fungus causing white-nose syndrome of bats.</title>
        <authorList>
            <person name="Palmer J.M."/>
            <person name="Drees K.P."/>
            <person name="Foster J.T."/>
            <person name="Lindner D.L."/>
        </authorList>
    </citation>
    <scope>NUCLEOTIDE SEQUENCE [LARGE SCALE GENOMIC DNA]</scope>
    <source>
        <strain evidence="2 3">UAMH 10579</strain>
    </source>
</reference>
<keyword evidence="3" id="KW-1185">Reference proteome</keyword>
<gene>
    <name evidence="2" type="ORF">VE01_02165</name>
</gene>
<evidence type="ECO:0000313" key="2">
    <source>
        <dbReference type="EMBL" id="OBT99666.1"/>
    </source>
</evidence>
<accession>A0A1B8GV12</accession>
<evidence type="ECO:0000313" key="3">
    <source>
        <dbReference type="Proteomes" id="UP000091956"/>
    </source>
</evidence>
<organism evidence="2 3">
    <name type="scientific">Pseudogymnoascus verrucosus</name>
    <dbReference type="NCBI Taxonomy" id="342668"/>
    <lineage>
        <taxon>Eukaryota</taxon>
        <taxon>Fungi</taxon>
        <taxon>Dikarya</taxon>
        <taxon>Ascomycota</taxon>
        <taxon>Pezizomycotina</taxon>
        <taxon>Leotiomycetes</taxon>
        <taxon>Thelebolales</taxon>
        <taxon>Thelebolaceae</taxon>
        <taxon>Pseudogymnoascus</taxon>
    </lineage>
</organism>
<dbReference type="OrthoDB" id="3439607at2759"/>
<dbReference type="Proteomes" id="UP000091956">
    <property type="component" value="Unassembled WGS sequence"/>
</dbReference>
<proteinExistence type="predicted"/>
<name>A0A1B8GV12_9PEZI</name>